<dbReference type="SUPFAM" id="SSF53335">
    <property type="entry name" value="S-adenosyl-L-methionine-dependent methyltransferases"/>
    <property type="match status" value="1"/>
</dbReference>
<feature type="compositionally biased region" description="Polar residues" evidence="1">
    <location>
        <begin position="1"/>
        <end position="13"/>
    </location>
</feature>
<feature type="domain" description="DOT1" evidence="2">
    <location>
        <begin position="152"/>
        <end position="237"/>
    </location>
</feature>
<sequence>MGGCVSNKSPSEQRNMKASKVPETRSKKPTWQRVCMGVSEGEALPAPRAPYRSFSTTKEKDLKLIEDAAASPTMPIFLSPSRRPKLAKLNVQKSESSLSSYSSERDVPDAKIRKQENNKSERAIDNLLFEIYGAYTGRPPATEEDKKCAEDAGTSLTYGEITVEGVQKMMDDNHLGVASAKTLLDIGSGCGKLVHQCFDSYDLDKVIGVEISALRYSRSYEASKAYVACVNKYSRNHYAVLSEITQGYTGHRVEVHRLQHKGRETCVRTSVLEIYNCNIGLLGGIIAEASPQVVVMDVMHMTLSKEITGVLNSLPFGTRIATFERIDERWPRSHRFPFLQTNLGEGYRTTWSEDHKFYLWRKTRIPFKLIRPSRVKTQVSYKTAGQGSCMTRHQTRFTSVAGLCARLMSPQGATTQ</sequence>
<feature type="region of interest" description="Disordered" evidence="1">
    <location>
        <begin position="90"/>
        <end position="117"/>
    </location>
</feature>
<dbReference type="Pfam" id="PF08123">
    <property type="entry name" value="DOT1"/>
    <property type="match status" value="1"/>
</dbReference>
<dbReference type="GO" id="GO:0031151">
    <property type="term" value="F:histone H3K79 methyltransferase activity"/>
    <property type="evidence" value="ECO:0007669"/>
    <property type="project" value="InterPro"/>
</dbReference>
<dbReference type="AlphaFoldDB" id="A0A7S2TTD2"/>
<dbReference type="Gene3D" id="3.40.50.150">
    <property type="entry name" value="Vaccinia Virus protein VP39"/>
    <property type="match status" value="1"/>
</dbReference>
<name>A0A7S2TTD2_9EUKA</name>
<organism evidence="3">
    <name type="scientific">Lotharella oceanica</name>
    <dbReference type="NCBI Taxonomy" id="641309"/>
    <lineage>
        <taxon>Eukaryota</taxon>
        <taxon>Sar</taxon>
        <taxon>Rhizaria</taxon>
        <taxon>Cercozoa</taxon>
        <taxon>Chlorarachniophyceae</taxon>
        <taxon>Lotharella</taxon>
    </lineage>
</organism>
<gene>
    <name evidence="3" type="ORF">LSP00402_LOCUS13029</name>
</gene>
<protein>
    <recommendedName>
        <fullName evidence="2">DOT1 domain-containing protein</fullName>
    </recommendedName>
</protein>
<feature type="region of interest" description="Disordered" evidence="1">
    <location>
        <begin position="1"/>
        <end position="32"/>
    </location>
</feature>
<evidence type="ECO:0000256" key="1">
    <source>
        <dbReference type="SAM" id="MobiDB-lite"/>
    </source>
</evidence>
<accession>A0A7S2TTD2</accession>
<evidence type="ECO:0000313" key="3">
    <source>
        <dbReference type="EMBL" id="CAD9769047.1"/>
    </source>
</evidence>
<dbReference type="InterPro" id="IPR029063">
    <property type="entry name" value="SAM-dependent_MTases_sf"/>
</dbReference>
<proteinExistence type="predicted"/>
<feature type="compositionally biased region" description="Basic and acidic residues" evidence="1">
    <location>
        <begin position="103"/>
        <end position="117"/>
    </location>
</feature>
<evidence type="ECO:0000259" key="2">
    <source>
        <dbReference type="Pfam" id="PF08123"/>
    </source>
</evidence>
<dbReference type="InterPro" id="IPR025789">
    <property type="entry name" value="DOT1_dom"/>
</dbReference>
<dbReference type="EMBL" id="HBHP01020920">
    <property type="protein sequence ID" value="CAD9769047.1"/>
    <property type="molecule type" value="Transcribed_RNA"/>
</dbReference>
<reference evidence="3" key="1">
    <citation type="submission" date="2021-01" db="EMBL/GenBank/DDBJ databases">
        <authorList>
            <person name="Corre E."/>
            <person name="Pelletier E."/>
            <person name="Niang G."/>
            <person name="Scheremetjew M."/>
            <person name="Finn R."/>
            <person name="Kale V."/>
            <person name="Holt S."/>
            <person name="Cochrane G."/>
            <person name="Meng A."/>
            <person name="Brown T."/>
            <person name="Cohen L."/>
        </authorList>
    </citation>
    <scope>NUCLEOTIDE SEQUENCE</scope>
    <source>
        <strain evidence="3">CCMP622</strain>
    </source>
</reference>